<protein>
    <submittedName>
        <fullName evidence="1">Uncharacterized protein</fullName>
    </submittedName>
</protein>
<dbReference type="AlphaFoldDB" id="U7QTR5"/>
<dbReference type="Proteomes" id="UP000017127">
    <property type="component" value="Unassembled WGS sequence"/>
</dbReference>
<evidence type="ECO:0000313" key="2">
    <source>
        <dbReference type="Proteomes" id="UP000017127"/>
    </source>
</evidence>
<evidence type="ECO:0000313" key="1">
    <source>
        <dbReference type="EMBL" id="ERT09821.1"/>
    </source>
</evidence>
<name>U7QTR5_9CYAN</name>
<dbReference type="EMBL" id="AUZM01000001">
    <property type="protein sequence ID" value="ERT09821.1"/>
    <property type="molecule type" value="Genomic_DNA"/>
</dbReference>
<reference evidence="1 2" key="1">
    <citation type="journal article" date="2013" name="Front. Microbiol.">
        <title>Comparative genomic analyses of the cyanobacterium, Lyngbya aestuarii BL J, a powerful hydrogen producer.</title>
        <authorList>
            <person name="Kothari A."/>
            <person name="Vaughn M."/>
            <person name="Garcia-Pichel F."/>
        </authorList>
    </citation>
    <scope>NUCLEOTIDE SEQUENCE [LARGE SCALE GENOMIC DNA]</scope>
    <source>
        <strain evidence="1 2">BL J</strain>
    </source>
</reference>
<keyword evidence="2" id="KW-1185">Reference proteome</keyword>
<comment type="caution">
    <text evidence="1">The sequence shown here is derived from an EMBL/GenBank/DDBJ whole genome shotgun (WGS) entry which is preliminary data.</text>
</comment>
<gene>
    <name evidence="1" type="ORF">M595_0008</name>
</gene>
<organism evidence="1 2">
    <name type="scientific">Lyngbya aestuarii BL J</name>
    <dbReference type="NCBI Taxonomy" id="1348334"/>
    <lineage>
        <taxon>Bacteria</taxon>
        <taxon>Bacillati</taxon>
        <taxon>Cyanobacteriota</taxon>
        <taxon>Cyanophyceae</taxon>
        <taxon>Oscillatoriophycideae</taxon>
        <taxon>Oscillatoriales</taxon>
        <taxon>Microcoleaceae</taxon>
        <taxon>Lyngbya</taxon>
    </lineage>
</organism>
<sequence>MLKKILPVQPHFTGTKPIPTFSKNQSLIRLTIFGLQRVSLLLIHSQSSLELPNWISWQQYILVAGDTS</sequence>
<proteinExistence type="predicted"/>
<accession>U7QTR5</accession>